<keyword evidence="3" id="KW-0238">DNA-binding</keyword>
<dbReference type="RefSeq" id="WP_187302945.1">
    <property type="nucleotide sequence ID" value="NZ_JACRYT010000007.1"/>
</dbReference>
<dbReference type="GO" id="GO:0003677">
    <property type="term" value="F:DNA binding"/>
    <property type="evidence" value="ECO:0007669"/>
    <property type="project" value="UniProtKB-KW"/>
</dbReference>
<evidence type="ECO:0000259" key="5">
    <source>
        <dbReference type="PROSITE" id="PS50937"/>
    </source>
</evidence>
<dbReference type="PROSITE" id="PS50937">
    <property type="entry name" value="HTH_MERR_2"/>
    <property type="match status" value="1"/>
</dbReference>
<proteinExistence type="predicted"/>
<comment type="caution">
    <text evidence="6">The sequence shown here is derived from an EMBL/GenBank/DDBJ whole genome shotgun (WGS) entry which is preliminary data.</text>
</comment>
<protein>
    <submittedName>
        <fullName evidence="6">MerR family transcriptional regulator</fullName>
    </submittedName>
</protein>
<dbReference type="PANTHER" id="PTHR30204:SF69">
    <property type="entry name" value="MERR-FAMILY TRANSCRIPTIONAL REGULATOR"/>
    <property type="match status" value="1"/>
</dbReference>
<evidence type="ECO:0000256" key="3">
    <source>
        <dbReference type="ARBA" id="ARBA00023125"/>
    </source>
</evidence>
<dbReference type="SUPFAM" id="SSF46955">
    <property type="entry name" value="Putative DNA-binding domain"/>
    <property type="match status" value="1"/>
</dbReference>
<accession>A0A923SVZ4</accession>
<name>A0A923SVZ4_9FIRM</name>
<dbReference type="EMBL" id="JACRYT010000007">
    <property type="protein sequence ID" value="MBC6679843.1"/>
    <property type="molecule type" value="Genomic_DNA"/>
</dbReference>
<evidence type="ECO:0000313" key="6">
    <source>
        <dbReference type="EMBL" id="MBC6679843.1"/>
    </source>
</evidence>
<gene>
    <name evidence="6" type="ORF">H9L42_08375</name>
</gene>
<reference evidence="6" key="1">
    <citation type="submission" date="2020-08" db="EMBL/GenBank/DDBJ databases">
        <title>Genome public.</title>
        <authorList>
            <person name="Liu C."/>
            <person name="Sun Q."/>
        </authorList>
    </citation>
    <scope>NUCLEOTIDE SEQUENCE</scope>
    <source>
        <strain evidence="6">BX12</strain>
    </source>
</reference>
<sequence length="111" mass="12947">MKIGKFCERFGVSPTTVRFYIRIGLLAPNKKNSQYNFTASDIAEMEGICKLKELSFNLDEIKQYLQIIRMYDIRDDGIREHLLPLYEKKQESLEKDIASIRASIQVLQSEI</sequence>
<dbReference type="PANTHER" id="PTHR30204">
    <property type="entry name" value="REDOX-CYCLING DRUG-SENSING TRANSCRIPTIONAL ACTIVATOR SOXR"/>
    <property type="match status" value="1"/>
</dbReference>
<feature type="domain" description="HTH merR-type" evidence="5">
    <location>
        <begin position="1"/>
        <end position="67"/>
    </location>
</feature>
<dbReference type="Gene3D" id="1.10.1660.10">
    <property type="match status" value="1"/>
</dbReference>
<organism evidence="6 7">
    <name type="scientific">Zhenpiania hominis</name>
    <dbReference type="NCBI Taxonomy" id="2763644"/>
    <lineage>
        <taxon>Bacteria</taxon>
        <taxon>Bacillati</taxon>
        <taxon>Bacillota</taxon>
        <taxon>Clostridia</taxon>
        <taxon>Peptostreptococcales</taxon>
        <taxon>Anaerovoracaceae</taxon>
        <taxon>Zhenpiania</taxon>
    </lineage>
</organism>
<dbReference type="SMART" id="SM00422">
    <property type="entry name" value="HTH_MERR"/>
    <property type="match status" value="1"/>
</dbReference>
<dbReference type="InterPro" id="IPR009061">
    <property type="entry name" value="DNA-bd_dom_put_sf"/>
</dbReference>
<evidence type="ECO:0000256" key="4">
    <source>
        <dbReference type="ARBA" id="ARBA00023163"/>
    </source>
</evidence>
<keyword evidence="7" id="KW-1185">Reference proteome</keyword>
<evidence type="ECO:0000256" key="1">
    <source>
        <dbReference type="ARBA" id="ARBA00022491"/>
    </source>
</evidence>
<dbReference type="InterPro" id="IPR047057">
    <property type="entry name" value="MerR_fam"/>
</dbReference>
<keyword evidence="4" id="KW-0804">Transcription</keyword>
<keyword evidence="1" id="KW-0678">Repressor</keyword>
<dbReference type="GO" id="GO:0003700">
    <property type="term" value="F:DNA-binding transcription factor activity"/>
    <property type="evidence" value="ECO:0007669"/>
    <property type="project" value="InterPro"/>
</dbReference>
<evidence type="ECO:0000313" key="7">
    <source>
        <dbReference type="Proteomes" id="UP000602647"/>
    </source>
</evidence>
<dbReference type="AlphaFoldDB" id="A0A923SVZ4"/>
<dbReference type="Proteomes" id="UP000602647">
    <property type="component" value="Unassembled WGS sequence"/>
</dbReference>
<keyword evidence="2" id="KW-0805">Transcription regulation</keyword>
<dbReference type="Pfam" id="PF13411">
    <property type="entry name" value="MerR_1"/>
    <property type="match status" value="1"/>
</dbReference>
<dbReference type="InterPro" id="IPR000551">
    <property type="entry name" value="MerR-type_HTH_dom"/>
</dbReference>
<evidence type="ECO:0000256" key="2">
    <source>
        <dbReference type="ARBA" id="ARBA00023015"/>
    </source>
</evidence>